<organism evidence="2 3">
    <name type="scientific">Viridothelium virens</name>
    <name type="common">Speckled blister lichen</name>
    <name type="synonym">Trypethelium virens</name>
    <dbReference type="NCBI Taxonomy" id="1048519"/>
    <lineage>
        <taxon>Eukaryota</taxon>
        <taxon>Fungi</taxon>
        <taxon>Dikarya</taxon>
        <taxon>Ascomycota</taxon>
        <taxon>Pezizomycotina</taxon>
        <taxon>Dothideomycetes</taxon>
        <taxon>Dothideomycetes incertae sedis</taxon>
        <taxon>Trypetheliales</taxon>
        <taxon>Trypetheliaceae</taxon>
        <taxon>Viridothelium</taxon>
    </lineage>
</organism>
<feature type="compositionally biased region" description="Polar residues" evidence="1">
    <location>
        <begin position="260"/>
        <end position="276"/>
    </location>
</feature>
<keyword evidence="3" id="KW-1185">Reference proteome</keyword>
<feature type="compositionally biased region" description="Polar residues" evidence="1">
    <location>
        <begin position="410"/>
        <end position="421"/>
    </location>
</feature>
<dbReference type="OrthoDB" id="3944074at2759"/>
<feature type="region of interest" description="Disordered" evidence="1">
    <location>
        <begin position="48"/>
        <end position="99"/>
    </location>
</feature>
<feature type="region of interest" description="Disordered" evidence="1">
    <location>
        <begin position="115"/>
        <end position="157"/>
    </location>
</feature>
<dbReference type="AlphaFoldDB" id="A0A6A6H1J3"/>
<feature type="region of interest" description="Disordered" evidence="1">
    <location>
        <begin position="258"/>
        <end position="295"/>
    </location>
</feature>
<protein>
    <submittedName>
        <fullName evidence="2">Uncharacterized protein</fullName>
    </submittedName>
</protein>
<reference evidence="2" key="1">
    <citation type="journal article" date="2020" name="Stud. Mycol.">
        <title>101 Dothideomycetes genomes: a test case for predicting lifestyles and emergence of pathogens.</title>
        <authorList>
            <person name="Haridas S."/>
            <person name="Albert R."/>
            <person name="Binder M."/>
            <person name="Bloem J."/>
            <person name="Labutti K."/>
            <person name="Salamov A."/>
            <person name="Andreopoulos B."/>
            <person name="Baker S."/>
            <person name="Barry K."/>
            <person name="Bills G."/>
            <person name="Bluhm B."/>
            <person name="Cannon C."/>
            <person name="Castanera R."/>
            <person name="Culley D."/>
            <person name="Daum C."/>
            <person name="Ezra D."/>
            <person name="Gonzalez J."/>
            <person name="Henrissat B."/>
            <person name="Kuo A."/>
            <person name="Liang C."/>
            <person name="Lipzen A."/>
            <person name="Lutzoni F."/>
            <person name="Magnuson J."/>
            <person name="Mondo S."/>
            <person name="Nolan M."/>
            <person name="Ohm R."/>
            <person name="Pangilinan J."/>
            <person name="Park H.-J."/>
            <person name="Ramirez L."/>
            <person name="Alfaro M."/>
            <person name="Sun H."/>
            <person name="Tritt A."/>
            <person name="Yoshinaga Y."/>
            <person name="Zwiers L.-H."/>
            <person name="Turgeon B."/>
            <person name="Goodwin S."/>
            <person name="Spatafora J."/>
            <person name="Crous P."/>
            <person name="Grigoriev I."/>
        </authorList>
    </citation>
    <scope>NUCLEOTIDE SEQUENCE</scope>
    <source>
        <strain evidence="2">Tuck. ex Michener</strain>
    </source>
</reference>
<evidence type="ECO:0000256" key="1">
    <source>
        <dbReference type="SAM" id="MobiDB-lite"/>
    </source>
</evidence>
<feature type="compositionally biased region" description="Acidic residues" evidence="1">
    <location>
        <begin position="67"/>
        <end position="76"/>
    </location>
</feature>
<feature type="compositionally biased region" description="Polar residues" evidence="1">
    <location>
        <begin position="454"/>
        <end position="468"/>
    </location>
</feature>
<feature type="compositionally biased region" description="Polar residues" evidence="1">
    <location>
        <begin position="141"/>
        <end position="150"/>
    </location>
</feature>
<gene>
    <name evidence="2" type="ORF">EV356DRAFT_275337</name>
</gene>
<sequence length="525" mass="57365">MESPVAPTFSLPDRRLIASTSCADDASHAHETDGANEGWPIVASTAFTSEESSQRSNAVVTPGYSTDLEDVPEEAENYFQYRPSRRTRAASNSSSLRHSHSFPDMGLFVARSGSRGSSKAKFRPSKTIGSDEALDSPLHSLRSSPASSNPRQHDPFTVVSESLDSSWEDVIDYCYDHAAEADCEFDWDRASTVEAVEVDDGLWMPKRTLSIRRRPSERRSASALATRSSSSTTPPRVKTNVDRPQIIVPDISTVPELASKSATSLGTASSIPTPSDNRGAPQSFRLPSPYGEPNGLDDERLVPTPTAFLSKPHLYEEGLICDIPFDHETGIYRPRFNEATDNRYSGPESIRSHLSKCSSEESFVRPAAPTRMSISSISSLPDLVYSRRSTRFHIPNRSVIEERSPIISPVDSNASSSSTDAEPSIPPRGRNSLEDSRSARLSQSVAPHNMRAPSPSTLRGVSKRASSATRRETPTPTPPHGEVPRQLLQIDPGTRDLLQIGRPRKGDAPLSLFPPTRGTREVAPH</sequence>
<name>A0A6A6H1J3_VIRVR</name>
<feature type="region of interest" description="Disordered" evidence="1">
    <location>
        <begin position="403"/>
        <end position="525"/>
    </location>
</feature>
<evidence type="ECO:0000313" key="2">
    <source>
        <dbReference type="EMBL" id="KAF2231885.1"/>
    </source>
</evidence>
<evidence type="ECO:0000313" key="3">
    <source>
        <dbReference type="Proteomes" id="UP000800092"/>
    </source>
</evidence>
<proteinExistence type="predicted"/>
<feature type="region of interest" description="Disordered" evidence="1">
    <location>
        <begin position="213"/>
        <end position="244"/>
    </location>
</feature>
<accession>A0A6A6H1J3</accession>
<feature type="compositionally biased region" description="Polar residues" evidence="1">
    <location>
        <begin position="48"/>
        <end position="59"/>
    </location>
</feature>
<dbReference type="Proteomes" id="UP000800092">
    <property type="component" value="Unassembled WGS sequence"/>
</dbReference>
<dbReference type="EMBL" id="ML991821">
    <property type="protein sequence ID" value="KAF2231885.1"/>
    <property type="molecule type" value="Genomic_DNA"/>
</dbReference>
<feature type="compositionally biased region" description="Low complexity" evidence="1">
    <location>
        <begin position="221"/>
        <end position="233"/>
    </location>
</feature>